<dbReference type="EMBL" id="JAGQLJ010000068">
    <property type="protein sequence ID" value="MCA9381258.1"/>
    <property type="molecule type" value="Genomic_DNA"/>
</dbReference>
<evidence type="ECO:0000313" key="2">
    <source>
        <dbReference type="Proteomes" id="UP000775877"/>
    </source>
</evidence>
<reference evidence="1" key="1">
    <citation type="submission" date="2020-04" db="EMBL/GenBank/DDBJ databases">
        <authorList>
            <person name="Zhang T."/>
        </authorList>
    </citation>
    <scope>NUCLEOTIDE SEQUENCE</scope>
    <source>
        <strain evidence="1">HKST-UBA13</strain>
    </source>
</reference>
<gene>
    <name evidence="1" type="ORF">KC678_03260</name>
</gene>
<reference evidence="1" key="2">
    <citation type="journal article" date="2021" name="Microbiome">
        <title>Successional dynamics and alternative stable states in a saline activated sludge microbial community over 9 years.</title>
        <authorList>
            <person name="Wang Y."/>
            <person name="Ye J."/>
            <person name="Ju F."/>
            <person name="Liu L."/>
            <person name="Boyd J.A."/>
            <person name="Deng Y."/>
            <person name="Parks D.H."/>
            <person name="Jiang X."/>
            <person name="Yin X."/>
            <person name="Woodcroft B.J."/>
            <person name="Tyson G.W."/>
            <person name="Hugenholtz P."/>
            <person name="Polz M.F."/>
            <person name="Zhang T."/>
        </authorList>
    </citation>
    <scope>NUCLEOTIDE SEQUENCE</scope>
    <source>
        <strain evidence="1">HKST-UBA13</strain>
    </source>
</reference>
<accession>A0A955L1P8</accession>
<sequence length="146" mass="16443">METQNPDIPELPLAPTEEDFDIDNFDMDYDAQLIGSLYLNGFINQESPKIIYLSLGDDASMSGVSIIELANGSWLTFKIDDAFSEGFEEDFDSTYYLVSDPTGQLSFYDTANLEYNPVNWEDVIVQNPENLTRTDVIKLMGGTEEL</sequence>
<evidence type="ECO:0000313" key="1">
    <source>
        <dbReference type="EMBL" id="MCA9381258.1"/>
    </source>
</evidence>
<protein>
    <submittedName>
        <fullName evidence="1">Uncharacterized protein</fullName>
    </submittedName>
</protein>
<proteinExistence type="predicted"/>
<name>A0A955L1P8_9BACT</name>
<dbReference type="AlphaFoldDB" id="A0A955L1P8"/>
<comment type="caution">
    <text evidence="1">The sequence shown here is derived from an EMBL/GenBank/DDBJ whole genome shotgun (WGS) entry which is preliminary data.</text>
</comment>
<dbReference type="Proteomes" id="UP000775877">
    <property type="component" value="Unassembled WGS sequence"/>
</dbReference>
<organism evidence="1 2">
    <name type="scientific">Candidatus Dojkabacteria bacterium</name>
    <dbReference type="NCBI Taxonomy" id="2099670"/>
    <lineage>
        <taxon>Bacteria</taxon>
        <taxon>Candidatus Dojkabacteria</taxon>
    </lineage>
</organism>